<dbReference type="InterPro" id="IPR003395">
    <property type="entry name" value="RecF/RecN/SMC_N"/>
</dbReference>
<comment type="caution">
    <text evidence="4">The sequence shown here is derived from an EMBL/GenBank/DDBJ whole genome shotgun (WGS) entry which is preliminary data.</text>
</comment>
<evidence type="ECO:0000313" key="5">
    <source>
        <dbReference type="Proteomes" id="UP000094527"/>
    </source>
</evidence>
<reference evidence="4 5" key="1">
    <citation type="journal article" date="2016" name="Genome Biol. Evol.">
        <title>Gene Family Evolution Reflects Adaptation to Soil Environmental Stressors in the Genome of the Collembolan Orchesella cincta.</title>
        <authorList>
            <person name="Faddeeva-Vakhrusheva A."/>
            <person name="Derks M.F."/>
            <person name="Anvar S.Y."/>
            <person name="Agamennone V."/>
            <person name="Suring W."/>
            <person name="Smit S."/>
            <person name="van Straalen N.M."/>
            <person name="Roelofs D."/>
        </authorList>
    </citation>
    <scope>NUCLEOTIDE SEQUENCE [LARGE SCALE GENOMIC DNA]</scope>
    <source>
        <tissue evidence="4">Mixed pool</tissue>
    </source>
</reference>
<keyword evidence="5" id="KW-1185">Reference proteome</keyword>
<dbReference type="OrthoDB" id="10255539at2759"/>
<dbReference type="SUPFAM" id="SSF57997">
    <property type="entry name" value="Tropomyosin"/>
    <property type="match status" value="1"/>
</dbReference>
<sequence>MKKLTKYSQLKEEFDTTKAKLQEEGAQLQEIETRYKNYEKERSQLQKKADQVENLRDKNIRDNENLIKKWEKALETATKKYEARQKDFNEIEMDLKSKQAFIDEYQKDIDDAIAAVKECEKNLAEAEEEVQKFMEHYNKVEHEYNNADAERSKWFEEAKGIQDQIKALDEKKEAAEINKMKRNNVRQQCQDHVDYCASEIEKLRDNFKDINFDAEARPAGGKSATTVKKELDIITKKLEDMHQRLDHEAAAALQHTEKDFTSSTEKLSMIEKNKKNLIKAIQTLDDAKKRKVKIAYDNVNEKFNGMMQTLLPEAKAKLVEVSPGDLSQGVNIHVQLGGVWKESLTELSGGQRSLVALSLVLSLCMYNPAPFYILDEVDAALDLSHTQNIGVVIQNQFKGTQFICVSLKDGMFSNANVLFTAKHEGGKSVVTRIAKGKNQGIMPPPAAVNENKKKTKNR</sequence>
<dbReference type="OMA" id="KCNEDLK"/>
<dbReference type="EMBL" id="LJIJ01000041">
    <property type="protein sequence ID" value="ODN04566.1"/>
    <property type="molecule type" value="Genomic_DNA"/>
</dbReference>
<dbReference type="Gene3D" id="3.40.50.300">
    <property type="entry name" value="P-loop containing nucleotide triphosphate hydrolases"/>
    <property type="match status" value="1"/>
</dbReference>
<evidence type="ECO:0000313" key="4">
    <source>
        <dbReference type="EMBL" id="ODN04566.1"/>
    </source>
</evidence>
<gene>
    <name evidence="4" type="ORF">Ocin01_02124</name>
</gene>
<keyword evidence="1" id="KW-0175">Coiled coil</keyword>
<dbReference type="Proteomes" id="UP000094527">
    <property type="component" value="Unassembled WGS sequence"/>
</dbReference>
<organism evidence="4 5">
    <name type="scientific">Orchesella cincta</name>
    <name type="common">Springtail</name>
    <name type="synonym">Podura cincta</name>
    <dbReference type="NCBI Taxonomy" id="48709"/>
    <lineage>
        <taxon>Eukaryota</taxon>
        <taxon>Metazoa</taxon>
        <taxon>Ecdysozoa</taxon>
        <taxon>Arthropoda</taxon>
        <taxon>Hexapoda</taxon>
        <taxon>Collembola</taxon>
        <taxon>Entomobryomorpha</taxon>
        <taxon>Entomobryoidea</taxon>
        <taxon>Orchesellidae</taxon>
        <taxon>Orchesellinae</taxon>
        <taxon>Orchesella</taxon>
    </lineage>
</organism>
<protein>
    <submittedName>
        <fullName evidence="4">Structural maintenance of chromosomes protein 2</fullName>
    </submittedName>
</protein>
<accession>A0A1D2NHW1</accession>
<dbReference type="Pfam" id="PF02463">
    <property type="entry name" value="SMC_N"/>
    <property type="match status" value="1"/>
</dbReference>
<evidence type="ECO:0000256" key="2">
    <source>
        <dbReference type="SAM" id="MobiDB-lite"/>
    </source>
</evidence>
<feature type="coiled-coil region" evidence="1">
    <location>
        <begin position="4"/>
        <end position="178"/>
    </location>
</feature>
<name>A0A1D2NHW1_ORCCI</name>
<feature type="region of interest" description="Disordered" evidence="2">
    <location>
        <begin position="437"/>
        <end position="458"/>
    </location>
</feature>
<dbReference type="SUPFAM" id="SSF52540">
    <property type="entry name" value="P-loop containing nucleoside triphosphate hydrolases"/>
    <property type="match status" value="1"/>
</dbReference>
<dbReference type="Gene3D" id="1.10.287.1490">
    <property type="match status" value="1"/>
</dbReference>
<evidence type="ECO:0000256" key="1">
    <source>
        <dbReference type="SAM" id="Coils"/>
    </source>
</evidence>
<dbReference type="STRING" id="48709.A0A1D2NHW1"/>
<feature type="domain" description="RecF/RecN/SMC N-terminal" evidence="3">
    <location>
        <begin position="69"/>
        <end position="423"/>
    </location>
</feature>
<dbReference type="InterPro" id="IPR027417">
    <property type="entry name" value="P-loop_NTPase"/>
</dbReference>
<dbReference type="PANTHER" id="PTHR43977">
    <property type="entry name" value="STRUCTURAL MAINTENANCE OF CHROMOSOMES PROTEIN 3"/>
    <property type="match status" value="1"/>
</dbReference>
<evidence type="ECO:0000259" key="3">
    <source>
        <dbReference type="Pfam" id="PF02463"/>
    </source>
</evidence>
<proteinExistence type="predicted"/>
<dbReference type="AlphaFoldDB" id="A0A1D2NHW1"/>